<dbReference type="InterPro" id="IPR001451">
    <property type="entry name" value="Hexapep"/>
</dbReference>
<dbReference type="InterPro" id="IPR050179">
    <property type="entry name" value="Trans_hexapeptide_repeat"/>
</dbReference>
<dbReference type="SUPFAM" id="SSF51161">
    <property type="entry name" value="Trimeric LpxA-like enzymes"/>
    <property type="match status" value="1"/>
</dbReference>
<protein>
    <recommendedName>
        <fullName evidence="4">PglD N-terminal domain-containing protein</fullName>
    </recommendedName>
</protein>
<dbReference type="CDD" id="cd03360">
    <property type="entry name" value="LbH_AT_putative"/>
    <property type="match status" value="1"/>
</dbReference>
<dbReference type="Gene3D" id="2.160.10.10">
    <property type="entry name" value="Hexapeptide repeat proteins"/>
    <property type="match status" value="1"/>
</dbReference>
<dbReference type="AlphaFoldDB" id="A0A6J4TL01"/>
<feature type="active site" description="Proton acceptor" evidence="2">
    <location>
        <position position="144"/>
    </location>
</feature>
<gene>
    <name evidence="5" type="ORF">AVDCRST_MAG91-2541</name>
</gene>
<feature type="binding site" evidence="3">
    <location>
        <position position="77"/>
    </location>
    <ligand>
        <name>substrate</name>
    </ligand>
</feature>
<dbReference type="PANTHER" id="PTHR43300">
    <property type="entry name" value="ACETYLTRANSFERASE"/>
    <property type="match status" value="1"/>
</dbReference>
<evidence type="ECO:0000256" key="3">
    <source>
        <dbReference type="PIRSR" id="PIRSR620019-2"/>
    </source>
</evidence>
<name>A0A6J4TL01_9SPHN</name>
<dbReference type="EMBL" id="CADCVX010000453">
    <property type="protein sequence ID" value="CAA9526081.1"/>
    <property type="molecule type" value="Genomic_DNA"/>
</dbReference>
<dbReference type="Pfam" id="PF17836">
    <property type="entry name" value="PglD_N"/>
    <property type="match status" value="1"/>
</dbReference>
<proteinExistence type="inferred from homology"/>
<dbReference type="InterPro" id="IPR011004">
    <property type="entry name" value="Trimer_LpxA-like_sf"/>
</dbReference>
<feature type="domain" description="PglD N-terminal" evidence="4">
    <location>
        <begin position="9"/>
        <end position="89"/>
    </location>
</feature>
<dbReference type="NCBIfam" id="TIGR03570">
    <property type="entry name" value="NeuD_NnaD"/>
    <property type="match status" value="1"/>
</dbReference>
<evidence type="ECO:0000313" key="5">
    <source>
        <dbReference type="EMBL" id="CAA9526081.1"/>
    </source>
</evidence>
<dbReference type="Gene3D" id="3.40.50.20">
    <property type="match status" value="1"/>
</dbReference>
<dbReference type="InterPro" id="IPR041561">
    <property type="entry name" value="PglD_N"/>
</dbReference>
<evidence type="ECO:0000256" key="1">
    <source>
        <dbReference type="ARBA" id="ARBA00007274"/>
    </source>
</evidence>
<dbReference type="InterPro" id="IPR020019">
    <property type="entry name" value="AcTrfase_PglD-like"/>
</dbReference>
<reference evidence="5" key="1">
    <citation type="submission" date="2020-02" db="EMBL/GenBank/DDBJ databases">
        <authorList>
            <person name="Meier V. D."/>
        </authorList>
    </citation>
    <scope>NUCLEOTIDE SEQUENCE</scope>
    <source>
        <strain evidence="5">AVDCRST_MAG91</strain>
    </source>
</reference>
<dbReference type="PANTHER" id="PTHR43300:SF7">
    <property type="entry name" value="UDP-N-ACETYLBACILLOSAMINE N-ACETYLTRANSFERASE"/>
    <property type="match status" value="1"/>
</dbReference>
<organism evidence="5">
    <name type="scientific">uncultured Sphingomonadaceae bacterium</name>
    <dbReference type="NCBI Taxonomy" id="169976"/>
    <lineage>
        <taxon>Bacteria</taxon>
        <taxon>Pseudomonadati</taxon>
        <taxon>Pseudomonadota</taxon>
        <taxon>Alphaproteobacteria</taxon>
        <taxon>Sphingomonadales</taxon>
        <taxon>Sphingomonadaceae</taxon>
        <taxon>environmental samples</taxon>
    </lineage>
</organism>
<sequence>MSSKSGRTIIVGGGGFCRELIFFITTTAEAGRIAPVGGYLDDNGDTLAGLEYPEAPWLGGVEDYTPRLGDGFVLALGNPKTKRSVHAKLSARGGVFPQLIHPGATIVRTAQLGEGVIFCPGTLAGADTRIGRFVAFNGSSGIGHDSTVGEFSTVSSHVDITGNVTIGSDVMIGSNVTFLPKVKVGDGATIGAGSIVYRKVPAGATVYAPPAKLLKLH</sequence>
<feature type="site" description="Increases basicity of active site His" evidence="2">
    <location>
        <position position="145"/>
    </location>
</feature>
<evidence type="ECO:0000259" key="4">
    <source>
        <dbReference type="Pfam" id="PF17836"/>
    </source>
</evidence>
<comment type="similarity">
    <text evidence="1">Belongs to the transferase hexapeptide repeat family.</text>
</comment>
<accession>A0A6J4TL01</accession>
<evidence type="ECO:0000256" key="2">
    <source>
        <dbReference type="PIRSR" id="PIRSR620019-1"/>
    </source>
</evidence>
<dbReference type="Pfam" id="PF00132">
    <property type="entry name" value="Hexapep"/>
    <property type="match status" value="1"/>
</dbReference>